<proteinExistence type="predicted"/>
<feature type="compositionally biased region" description="Basic residues" evidence="1">
    <location>
        <begin position="97"/>
        <end position="116"/>
    </location>
</feature>
<name>A0ABP9V734_9DEIO</name>
<evidence type="ECO:0000256" key="1">
    <source>
        <dbReference type="SAM" id="MobiDB-lite"/>
    </source>
</evidence>
<evidence type="ECO:0000313" key="2">
    <source>
        <dbReference type="EMBL" id="GAA5501072.1"/>
    </source>
</evidence>
<sequence>MTGSVLAHGYLDEDVMARLRHVNLRLSELYGLRLSAEEFMTLCRKITQRRVPYSVLRRDHQDRQIMCLKLKGQVVLLVYSPIRQLIHTALDPVRGREPKRRGHSRPRPVSRRHAYAQRRAGGLFSHPECALASVQPSRPLAAQGKRRKNI</sequence>
<gene>
    <name evidence="2" type="ORF">Dxin01_00803</name>
</gene>
<evidence type="ECO:0000313" key="3">
    <source>
        <dbReference type="Proteomes" id="UP001458946"/>
    </source>
</evidence>
<comment type="caution">
    <text evidence="2">The sequence shown here is derived from an EMBL/GenBank/DDBJ whole genome shotgun (WGS) entry which is preliminary data.</text>
</comment>
<protein>
    <submittedName>
        <fullName evidence="2">Uncharacterized protein</fullName>
    </submittedName>
</protein>
<feature type="region of interest" description="Disordered" evidence="1">
    <location>
        <begin position="93"/>
        <end position="116"/>
    </location>
</feature>
<keyword evidence="3" id="KW-1185">Reference proteome</keyword>
<dbReference type="Proteomes" id="UP001458946">
    <property type="component" value="Unassembled WGS sequence"/>
</dbReference>
<accession>A0ABP9V734</accession>
<dbReference type="EMBL" id="BAABRN010000006">
    <property type="protein sequence ID" value="GAA5501072.1"/>
    <property type="molecule type" value="Genomic_DNA"/>
</dbReference>
<dbReference type="RefSeq" id="WP_353541046.1">
    <property type="nucleotide sequence ID" value="NZ_BAABRN010000006.1"/>
</dbReference>
<organism evidence="2 3">
    <name type="scientific">Deinococcus xinjiangensis</name>
    <dbReference type="NCBI Taxonomy" id="457454"/>
    <lineage>
        <taxon>Bacteria</taxon>
        <taxon>Thermotogati</taxon>
        <taxon>Deinococcota</taxon>
        <taxon>Deinococci</taxon>
        <taxon>Deinococcales</taxon>
        <taxon>Deinococcaceae</taxon>
        <taxon>Deinococcus</taxon>
    </lineage>
</organism>
<reference evidence="2 3" key="1">
    <citation type="submission" date="2024-02" db="EMBL/GenBank/DDBJ databases">
        <title>Deinococcus xinjiangensis NBRC 107630.</title>
        <authorList>
            <person name="Ichikawa N."/>
            <person name="Katano-Makiyama Y."/>
            <person name="Hidaka K."/>
        </authorList>
    </citation>
    <scope>NUCLEOTIDE SEQUENCE [LARGE SCALE GENOMIC DNA]</scope>
    <source>
        <strain evidence="2 3">NBRC 107630</strain>
    </source>
</reference>